<dbReference type="EMBL" id="CAJNOO010016895">
    <property type="protein sequence ID" value="CAF1523107.1"/>
    <property type="molecule type" value="Genomic_DNA"/>
</dbReference>
<gene>
    <name evidence="1" type="ORF">RFH988_LOCUS39342</name>
</gene>
<evidence type="ECO:0000313" key="1">
    <source>
        <dbReference type="EMBL" id="CAF1523107.1"/>
    </source>
</evidence>
<name>A0A815UXI2_9BILA</name>
<protein>
    <submittedName>
        <fullName evidence="1">Uncharacterized protein</fullName>
    </submittedName>
</protein>
<organism evidence="1 2">
    <name type="scientific">Rotaria sordida</name>
    <dbReference type="NCBI Taxonomy" id="392033"/>
    <lineage>
        <taxon>Eukaryota</taxon>
        <taxon>Metazoa</taxon>
        <taxon>Spiralia</taxon>
        <taxon>Gnathifera</taxon>
        <taxon>Rotifera</taxon>
        <taxon>Eurotatoria</taxon>
        <taxon>Bdelloidea</taxon>
        <taxon>Philodinida</taxon>
        <taxon>Philodinidae</taxon>
        <taxon>Rotaria</taxon>
    </lineage>
</organism>
<sequence length="96" mass="9779">GYPDLVPVYPYVYVVGGFSPPGGVGFGNGSAFCNGVVVPYGPYTGGPYTGCTINPISSNCTTAFPATAFGPTPNFSAVPVIPCDGNNGYYCCCTRS</sequence>
<accession>A0A815UXI2</accession>
<dbReference type="AlphaFoldDB" id="A0A815UXI2"/>
<comment type="caution">
    <text evidence="1">The sequence shown here is derived from an EMBL/GenBank/DDBJ whole genome shotgun (WGS) entry which is preliminary data.</text>
</comment>
<evidence type="ECO:0000313" key="2">
    <source>
        <dbReference type="Proteomes" id="UP000663882"/>
    </source>
</evidence>
<feature type="non-terminal residue" evidence="1">
    <location>
        <position position="1"/>
    </location>
</feature>
<proteinExistence type="predicted"/>
<reference evidence="1" key="1">
    <citation type="submission" date="2021-02" db="EMBL/GenBank/DDBJ databases">
        <authorList>
            <person name="Nowell W R."/>
        </authorList>
    </citation>
    <scope>NUCLEOTIDE SEQUENCE</scope>
</reference>
<dbReference type="Proteomes" id="UP000663882">
    <property type="component" value="Unassembled WGS sequence"/>
</dbReference>